<keyword evidence="8" id="KW-1185">Reference proteome</keyword>
<evidence type="ECO:0000259" key="5">
    <source>
        <dbReference type="Pfam" id="PF04542"/>
    </source>
</evidence>
<proteinExistence type="inferred from homology"/>
<accession>A0ABS9KT00</accession>
<comment type="caution">
    <text evidence="7">The sequence shown here is derived from an EMBL/GenBank/DDBJ whole genome shotgun (WGS) entry which is preliminary data.</text>
</comment>
<dbReference type="NCBIfam" id="TIGR02937">
    <property type="entry name" value="sigma70-ECF"/>
    <property type="match status" value="1"/>
</dbReference>
<dbReference type="InterPro" id="IPR013249">
    <property type="entry name" value="RNA_pol_sigma70_r4_t2"/>
</dbReference>
<protein>
    <submittedName>
        <fullName evidence="7">Sigma-70 family RNA polymerase sigma factor</fullName>
    </submittedName>
</protein>
<evidence type="ECO:0000256" key="3">
    <source>
        <dbReference type="ARBA" id="ARBA00023082"/>
    </source>
</evidence>
<dbReference type="InterPro" id="IPR036388">
    <property type="entry name" value="WH-like_DNA-bd_sf"/>
</dbReference>
<dbReference type="Gene3D" id="1.10.1740.10">
    <property type="match status" value="1"/>
</dbReference>
<feature type="domain" description="RNA polymerase sigma-70 region 2" evidence="5">
    <location>
        <begin position="27"/>
        <end position="93"/>
    </location>
</feature>
<dbReference type="InterPro" id="IPR014284">
    <property type="entry name" value="RNA_pol_sigma-70_dom"/>
</dbReference>
<evidence type="ECO:0000313" key="8">
    <source>
        <dbReference type="Proteomes" id="UP001165367"/>
    </source>
</evidence>
<dbReference type="Pfam" id="PF08281">
    <property type="entry name" value="Sigma70_r4_2"/>
    <property type="match status" value="1"/>
</dbReference>
<evidence type="ECO:0000313" key="7">
    <source>
        <dbReference type="EMBL" id="MCG2615457.1"/>
    </source>
</evidence>
<dbReference type="PANTHER" id="PTHR43133:SF46">
    <property type="entry name" value="RNA POLYMERASE SIGMA-70 FACTOR ECF SUBFAMILY"/>
    <property type="match status" value="1"/>
</dbReference>
<evidence type="ECO:0000256" key="2">
    <source>
        <dbReference type="ARBA" id="ARBA00023015"/>
    </source>
</evidence>
<dbReference type="InterPro" id="IPR007627">
    <property type="entry name" value="RNA_pol_sigma70_r2"/>
</dbReference>
<evidence type="ECO:0000256" key="4">
    <source>
        <dbReference type="ARBA" id="ARBA00023163"/>
    </source>
</evidence>
<dbReference type="SUPFAM" id="SSF88946">
    <property type="entry name" value="Sigma2 domain of RNA polymerase sigma factors"/>
    <property type="match status" value="1"/>
</dbReference>
<name>A0ABS9KT00_9BACT</name>
<sequence>MLNPVNRNDDLFDEFSSGKEEAFKTLHNAYRHRLQYYALSFSLTREEAEDVVGEAFTRCWQSHKTFDGLEHVKNFLYVSTRNAAINFLNAKGRQRVHQEKYNAEQAQQEEPFSHERVESEVLHLIYTGMNTLPTECRRVFELYLQDLDTGEIALQLNISPATVRSQKRRAIQLLKTMLLDKGAATPVLAAALSILEYFLNAE</sequence>
<comment type="similarity">
    <text evidence="1">Belongs to the sigma-70 factor family. ECF subfamily.</text>
</comment>
<gene>
    <name evidence="7" type="ORF">LZZ85_14250</name>
</gene>
<dbReference type="RefSeq" id="WP_237873122.1">
    <property type="nucleotide sequence ID" value="NZ_JAKLTR010000008.1"/>
</dbReference>
<dbReference type="SUPFAM" id="SSF88659">
    <property type="entry name" value="Sigma3 and sigma4 domains of RNA polymerase sigma factors"/>
    <property type="match status" value="1"/>
</dbReference>
<dbReference type="InterPro" id="IPR013325">
    <property type="entry name" value="RNA_pol_sigma_r2"/>
</dbReference>
<feature type="domain" description="RNA polymerase sigma factor 70 region 4 type 2" evidence="6">
    <location>
        <begin position="124"/>
        <end position="173"/>
    </location>
</feature>
<keyword evidence="3" id="KW-0731">Sigma factor</keyword>
<dbReference type="Pfam" id="PF04542">
    <property type="entry name" value="Sigma70_r2"/>
    <property type="match status" value="1"/>
</dbReference>
<dbReference type="InterPro" id="IPR039425">
    <property type="entry name" value="RNA_pol_sigma-70-like"/>
</dbReference>
<dbReference type="Gene3D" id="1.10.10.10">
    <property type="entry name" value="Winged helix-like DNA-binding domain superfamily/Winged helix DNA-binding domain"/>
    <property type="match status" value="1"/>
</dbReference>
<dbReference type="PANTHER" id="PTHR43133">
    <property type="entry name" value="RNA POLYMERASE ECF-TYPE SIGMA FACTO"/>
    <property type="match status" value="1"/>
</dbReference>
<evidence type="ECO:0000256" key="1">
    <source>
        <dbReference type="ARBA" id="ARBA00010641"/>
    </source>
</evidence>
<dbReference type="EMBL" id="JAKLTR010000008">
    <property type="protein sequence ID" value="MCG2615457.1"/>
    <property type="molecule type" value="Genomic_DNA"/>
</dbReference>
<organism evidence="7 8">
    <name type="scientific">Terrimonas ginsenosidimutans</name>
    <dbReference type="NCBI Taxonomy" id="2908004"/>
    <lineage>
        <taxon>Bacteria</taxon>
        <taxon>Pseudomonadati</taxon>
        <taxon>Bacteroidota</taxon>
        <taxon>Chitinophagia</taxon>
        <taxon>Chitinophagales</taxon>
        <taxon>Chitinophagaceae</taxon>
        <taxon>Terrimonas</taxon>
    </lineage>
</organism>
<keyword evidence="2" id="KW-0805">Transcription regulation</keyword>
<dbReference type="Proteomes" id="UP001165367">
    <property type="component" value="Unassembled WGS sequence"/>
</dbReference>
<keyword evidence="4" id="KW-0804">Transcription</keyword>
<evidence type="ECO:0000259" key="6">
    <source>
        <dbReference type="Pfam" id="PF08281"/>
    </source>
</evidence>
<reference evidence="7" key="1">
    <citation type="submission" date="2022-01" db="EMBL/GenBank/DDBJ databases">
        <authorList>
            <person name="Jo J.-H."/>
            <person name="Im W.-T."/>
        </authorList>
    </citation>
    <scope>NUCLEOTIDE SEQUENCE</scope>
    <source>
        <strain evidence="7">NA20</strain>
    </source>
</reference>
<dbReference type="InterPro" id="IPR013324">
    <property type="entry name" value="RNA_pol_sigma_r3/r4-like"/>
</dbReference>